<gene>
    <name evidence="1" type="ORF">SAMN05444390_10956</name>
</gene>
<organism evidence="1 2">
    <name type="scientific">Marinobacterium lutimaris</name>
    <dbReference type="NCBI Taxonomy" id="568106"/>
    <lineage>
        <taxon>Bacteria</taxon>
        <taxon>Pseudomonadati</taxon>
        <taxon>Pseudomonadota</taxon>
        <taxon>Gammaproteobacteria</taxon>
        <taxon>Oceanospirillales</taxon>
        <taxon>Oceanospirillaceae</taxon>
        <taxon>Marinobacterium</taxon>
    </lineage>
</organism>
<proteinExistence type="predicted"/>
<evidence type="ECO:0000313" key="2">
    <source>
        <dbReference type="Proteomes" id="UP000236745"/>
    </source>
</evidence>
<dbReference type="EMBL" id="FNVQ01000009">
    <property type="protein sequence ID" value="SEG88294.1"/>
    <property type="molecule type" value="Genomic_DNA"/>
</dbReference>
<reference evidence="1 2" key="1">
    <citation type="submission" date="2016-10" db="EMBL/GenBank/DDBJ databases">
        <authorList>
            <person name="de Groot N.N."/>
        </authorList>
    </citation>
    <scope>NUCLEOTIDE SEQUENCE [LARGE SCALE GENOMIC DNA]</scope>
    <source>
        <strain evidence="1 2">DSM 22012</strain>
    </source>
</reference>
<keyword evidence="2" id="KW-1185">Reference proteome</keyword>
<dbReference type="AlphaFoldDB" id="A0A1H6DTC6"/>
<name>A0A1H6DTC6_9GAMM</name>
<dbReference type="Proteomes" id="UP000236745">
    <property type="component" value="Unassembled WGS sequence"/>
</dbReference>
<sequence length="67" mass="7624">MRIHSGLGDSFSVRNRIYVRVFTLSQLCIAKPEESIYIAAAVLRRTTFNCQSLFGEKYAGLQIEPEQ</sequence>
<accession>A0A1H6DTC6</accession>
<evidence type="ECO:0000313" key="1">
    <source>
        <dbReference type="EMBL" id="SEG88294.1"/>
    </source>
</evidence>
<protein>
    <submittedName>
        <fullName evidence="1">Uncharacterized protein</fullName>
    </submittedName>
</protein>